<dbReference type="VEuPathDB" id="FungiDB:PDIP_32280"/>
<dbReference type="EMBL" id="CP060777">
    <property type="protein sequence ID" value="QQK45674.1"/>
    <property type="molecule type" value="Genomic_DNA"/>
</dbReference>
<evidence type="ECO:0000313" key="2">
    <source>
        <dbReference type="EMBL" id="QQK45674.1"/>
    </source>
</evidence>
<dbReference type="RefSeq" id="XP_065957374.1">
    <property type="nucleotide sequence ID" value="XM_066099647.1"/>
</dbReference>
<organism evidence="2 3">
    <name type="scientific">Penicillium digitatum</name>
    <name type="common">Green mold</name>
    <dbReference type="NCBI Taxonomy" id="36651"/>
    <lineage>
        <taxon>Eukaryota</taxon>
        <taxon>Fungi</taxon>
        <taxon>Dikarya</taxon>
        <taxon>Ascomycota</taxon>
        <taxon>Pezizomycotina</taxon>
        <taxon>Eurotiomycetes</taxon>
        <taxon>Eurotiomycetidae</taxon>
        <taxon>Eurotiales</taxon>
        <taxon>Aspergillaceae</taxon>
        <taxon>Penicillium</taxon>
    </lineage>
</organism>
<feature type="compositionally biased region" description="Polar residues" evidence="1">
    <location>
        <begin position="200"/>
        <end position="211"/>
    </location>
</feature>
<protein>
    <submittedName>
        <fullName evidence="2">Uncharacterized protein</fullName>
    </submittedName>
</protein>
<reference evidence="2 3" key="1">
    <citation type="submission" date="2020-08" db="EMBL/GenBank/DDBJ databases">
        <title>The completed genome sequence of the pathogenic ascomycete fungus Penicillium digitatum.</title>
        <authorList>
            <person name="Wang M."/>
        </authorList>
    </citation>
    <scope>NUCLEOTIDE SEQUENCE [LARGE SCALE GENOMIC DNA]</scope>
    <source>
        <strain evidence="2 3">PdW03</strain>
    </source>
</reference>
<accession>A0A7T6XQQ8</accession>
<dbReference type="Proteomes" id="UP000595662">
    <property type="component" value="Chromosome 4"/>
</dbReference>
<proteinExistence type="predicted"/>
<name>A0A7T6XQQ8_PENDI</name>
<sequence length="357" mass="38156">MPTSRSKSNSNPLTSPAVPVALQPHHLLSPPADLLTNTATTLTITPTPDTKPPSPAFIVHRIRAHEAPDSPDRAVLLYSVYSKPWPNTSRVVCDTEEVPLLVLRRVWLSRKWAVRLPDQHQDLLVATVPWTADGQSRVGVGVGGGFRLEARFANALASRPGSGIIRGRAVGAEESGYVADEPPPYSAIAGVGVEGGGGSASTPRHSQQPRSPSILPSYDSVRRDAPNPLRDLLDALEPPHEPAPAALYPVSASASRNLNAGIGTSTSLGPIHAEADAIPGAKVELRVMQVATSGTGVMMGNQKIMNITRHNAMDFSKSKVRLRPRWEVEVSEGVDLLLAVNLVLIMAESVSSQNRWK</sequence>
<evidence type="ECO:0000313" key="3">
    <source>
        <dbReference type="Proteomes" id="UP000595662"/>
    </source>
</evidence>
<gene>
    <name evidence="2" type="ORF">Pdw03_0572</name>
</gene>
<feature type="region of interest" description="Disordered" evidence="1">
    <location>
        <begin position="190"/>
        <end position="222"/>
    </location>
</feature>
<evidence type="ECO:0000256" key="1">
    <source>
        <dbReference type="SAM" id="MobiDB-lite"/>
    </source>
</evidence>
<dbReference type="AlphaFoldDB" id="A0A7T6XQQ8"/>
<dbReference type="GeneID" id="26231548"/>